<proteinExistence type="predicted"/>
<comment type="caution">
    <text evidence="1">The sequence shown here is derived from an EMBL/GenBank/DDBJ whole genome shotgun (WGS) entry which is preliminary data.</text>
</comment>
<dbReference type="EMBL" id="JADKGY010000029">
    <property type="protein sequence ID" value="MBK9983887.1"/>
    <property type="molecule type" value="Genomic_DNA"/>
</dbReference>
<evidence type="ECO:0000313" key="1">
    <source>
        <dbReference type="EMBL" id="MBK9983887.1"/>
    </source>
</evidence>
<reference evidence="1 2" key="1">
    <citation type="submission" date="2020-10" db="EMBL/GenBank/DDBJ databases">
        <title>Connecting structure to function with the recovery of over 1000 high-quality activated sludge metagenome-assembled genomes encoding full-length rRNA genes using long-read sequencing.</title>
        <authorList>
            <person name="Singleton C.M."/>
            <person name="Petriglieri F."/>
            <person name="Kristensen J.M."/>
            <person name="Kirkegaard R.H."/>
            <person name="Michaelsen T.Y."/>
            <person name="Andersen M.H."/>
            <person name="Karst S.M."/>
            <person name="Dueholm M.S."/>
            <person name="Nielsen P.H."/>
            <person name="Albertsen M."/>
        </authorList>
    </citation>
    <scope>NUCLEOTIDE SEQUENCE [LARGE SCALE GENOMIC DNA]</scope>
    <source>
        <strain evidence="1">Ribe_18-Q3-R11-54_MAXAC.273</strain>
    </source>
</reference>
<organism evidence="1 2">
    <name type="scientific">Candidatus Opimibacter skivensis</name>
    <dbReference type="NCBI Taxonomy" id="2982028"/>
    <lineage>
        <taxon>Bacteria</taxon>
        <taxon>Pseudomonadati</taxon>
        <taxon>Bacteroidota</taxon>
        <taxon>Saprospiria</taxon>
        <taxon>Saprospirales</taxon>
        <taxon>Saprospiraceae</taxon>
        <taxon>Candidatus Opimibacter</taxon>
    </lineage>
</organism>
<evidence type="ECO:0000313" key="2">
    <source>
        <dbReference type="Proteomes" id="UP000808337"/>
    </source>
</evidence>
<name>A0A9D7SXS1_9BACT</name>
<dbReference type="AlphaFoldDB" id="A0A9D7SXS1"/>
<gene>
    <name evidence="1" type="ORF">IPP15_16210</name>
</gene>
<protein>
    <submittedName>
        <fullName evidence="1">Uncharacterized protein</fullName>
    </submittedName>
</protein>
<accession>A0A9D7SXS1</accession>
<dbReference type="Proteomes" id="UP000808337">
    <property type="component" value="Unassembled WGS sequence"/>
</dbReference>
<sequence>MGDIESQFLSLFTVRKEGKYRTTDCSNFRLRFLKKDQIFSAFFEPPSDYHTGIYRITTVPTNQGGKRLYKSAVQQSRFDNLPSDDGNKLILEQHFANAEAVDKMVIQEVQLETLLTIWLTYEITETEHKSEILKAREEFYGLHVFEKEGLAQYLEKGFLFSSQFIIRFYALYRQIINQGDLRGEDLYREFCLRVRVMMDASGISRLITKPF</sequence>